<dbReference type="EMBL" id="UZAJ01000552">
    <property type="protein sequence ID" value="VDO28787.1"/>
    <property type="molecule type" value="Genomic_DNA"/>
</dbReference>
<comment type="function">
    <text evidence="1">JanA and janB regulate somatic sex differentiation.</text>
</comment>
<evidence type="ECO:0000256" key="5">
    <source>
        <dbReference type="ARBA" id="ARBA00068496"/>
    </source>
</evidence>
<protein>
    <recommendedName>
        <fullName evidence="5">Sex-regulated protein janus-B</fullName>
    </recommendedName>
</protein>
<evidence type="ECO:0000256" key="6">
    <source>
        <dbReference type="PIRSR" id="PIRSR607702-1"/>
    </source>
</evidence>
<dbReference type="Proteomes" id="UP000267606">
    <property type="component" value="Unassembled WGS sequence"/>
</dbReference>
<dbReference type="GO" id="GO:0007548">
    <property type="term" value="P:sex differentiation"/>
    <property type="evidence" value="ECO:0007669"/>
    <property type="project" value="UniProtKB-KW"/>
</dbReference>
<reference evidence="10" key="1">
    <citation type="submission" date="2016-06" db="UniProtKB">
        <authorList>
            <consortium name="WormBaseParasite"/>
        </authorList>
    </citation>
    <scope>IDENTIFICATION</scope>
</reference>
<evidence type="ECO:0000313" key="10">
    <source>
        <dbReference type="WBParaSite" id="OFLC_0000123601-mRNA-1"/>
    </source>
</evidence>
<dbReference type="STRING" id="387005.A0A183H177"/>
<organism evidence="10">
    <name type="scientific">Onchocerca flexuosa</name>
    <dbReference type="NCBI Taxonomy" id="387005"/>
    <lineage>
        <taxon>Eukaryota</taxon>
        <taxon>Metazoa</taxon>
        <taxon>Ecdysozoa</taxon>
        <taxon>Nematoda</taxon>
        <taxon>Chromadorea</taxon>
        <taxon>Rhabditida</taxon>
        <taxon>Spirurina</taxon>
        <taxon>Spiruromorpha</taxon>
        <taxon>Filarioidea</taxon>
        <taxon>Onchocercidae</taxon>
        <taxon>Onchocerca</taxon>
    </lineage>
</organism>
<dbReference type="InterPro" id="IPR007702">
    <property type="entry name" value="Janus"/>
</dbReference>
<keyword evidence="9" id="KW-1185">Reference proteome</keyword>
<dbReference type="WBParaSite" id="OFLC_0000123601-mRNA-1">
    <property type="protein sequence ID" value="OFLC_0000123601-mRNA-1"/>
    <property type="gene ID" value="OFLC_0000123601"/>
</dbReference>
<keyword evidence="3" id="KW-0221">Differentiation</keyword>
<dbReference type="AlphaFoldDB" id="A0A183H177"/>
<evidence type="ECO:0000256" key="7">
    <source>
        <dbReference type="PIRSR" id="PIRSR607702-2"/>
    </source>
</evidence>
<evidence type="ECO:0000256" key="2">
    <source>
        <dbReference type="ARBA" id="ARBA00010971"/>
    </source>
</evidence>
<dbReference type="GO" id="GO:0101006">
    <property type="term" value="F:protein histidine phosphatase activity"/>
    <property type="evidence" value="ECO:0007669"/>
    <property type="project" value="TreeGrafter"/>
</dbReference>
<dbReference type="PANTHER" id="PTHR12258:SF5">
    <property type="entry name" value="BCDNA.GH02250-RELATED"/>
    <property type="match status" value="1"/>
</dbReference>
<dbReference type="SUPFAM" id="SSF143724">
    <property type="entry name" value="PHP14-like"/>
    <property type="match status" value="2"/>
</dbReference>
<dbReference type="Gene3D" id="3.50.20.20">
    <property type="entry name" value="Janus/Ocnus"/>
    <property type="match status" value="2"/>
</dbReference>
<name>A0A183H177_9BILA</name>
<dbReference type="InterPro" id="IPR038596">
    <property type="entry name" value="Janus_sf"/>
</dbReference>
<sequence>MPLTDIPDVKIDPDGVFKYILIKVVEKASKKEKLIVRGYARCDYHGDVLEETEKELGSDYELVCLGGGRIRHESKDHNILVYGYSQDVPDVDIDSEGLFKYIMIKVTAKPTGEEKLIIRGYKHCKWHKNIFKQTEKEIGTSFSLKCIGGGRIKHEPQKKNLFVYGYSQRYGQAKHEKTVDLLQKKYPEYKITYSYEGY</sequence>
<dbReference type="GO" id="GO:0005829">
    <property type="term" value="C:cytosol"/>
    <property type="evidence" value="ECO:0007669"/>
    <property type="project" value="TreeGrafter"/>
</dbReference>
<feature type="active site" description="Proton acceptor" evidence="6">
    <location>
        <position position="127"/>
    </location>
</feature>
<feature type="binding site" evidence="7">
    <location>
        <position position="100"/>
    </location>
    <ligand>
        <name>substrate</name>
    </ligand>
</feature>
<reference evidence="8 9" key="2">
    <citation type="submission" date="2018-11" db="EMBL/GenBank/DDBJ databases">
        <authorList>
            <consortium name="Pathogen Informatics"/>
        </authorList>
    </citation>
    <scope>NUCLEOTIDE SEQUENCE [LARGE SCALE GENOMIC DNA]</scope>
</reference>
<dbReference type="Pfam" id="PF05005">
    <property type="entry name" value="Ocnus"/>
    <property type="match status" value="2"/>
</dbReference>
<accession>A0A183H177</accession>
<evidence type="ECO:0000256" key="4">
    <source>
        <dbReference type="ARBA" id="ARBA00022928"/>
    </source>
</evidence>
<evidence type="ECO:0000256" key="1">
    <source>
        <dbReference type="ARBA" id="ARBA00002508"/>
    </source>
</evidence>
<evidence type="ECO:0000313" key="9">
    <source>
        <dbReference type="Proteomes" id="UP000267606"/>
    </source>
</evidence>
<proteinExistence type="inferred from homology"/>
<dbReference type="FunFam" id="3.50.20.20:FF:000002">
    <property type="entry name" value="Sex-regulated protein janus-B"/>
    <property type="match status" value="1"/>
</dbReference>
<keyword evidence="4" id="KW-0726">Sexual differentiation</keyword>
<evidence type="ECO:0000313" key="8">
    <source>
        <dbReference type="EMBL" id="VDO28787.1"/>
    </source>
</evidence>
<gene>
    <name evidence="8" type="ORF">OFLC_LOCUS1237</name>
</gene>
<evidence type="ECO:0000256" key="3">
    <source>
        <dbReference type="ARBA" id="ARBA00022782"/>
    </source>
</evidence>
<comment type="similarity">
    <text evidence="2">Belongs to the janus family.</text>
</comment>
<dbReference type="GO" id="GO:0030154">
    <property type="term" value="P:cell differentiation"/>
    <property type="evidence" value="ECO:0007669"/>
    <property type="project" value="UniProtKB-KW"/>
</dbReference>
<dbReference type="PANTHER" id="PTHR12258">
    <property type="entry name" value="JANUS-A/JANUS-B"/>
    <property type="match status" value="1"/>
</dbReference>